<name>X7Z0V9_MYCXE</name>
<protein>
    <submittedName>
        <fullName evidence="2">Acyl transferase domain protein</fullName>
    </submittedName>
</protein>
<dbReference type="SUPFAM" id="SSF52151">
    <property type="entry name" value="FabD/lysophospholipase-like"/>
    <property type="match status" value="1"/>
</dbReference>
<dbReference type="AlphaFoldDB" id="X7Z0V9"/>
<dbReference type="PANTHER" id="PTHR43775">
    <property type="entry name" value="FATTY ACID SYNTHASE"/>
    <property type="match status" value="1"/>
</dbReference>
<dbReference type="PANTHER" id="PTHR43775:SF51">
    <property type="entry name" value="INACTIVE PHENOLPHTHIOCEROL SYNTHESIS POLYKETIDE SYNTHASE TYPE I PKS1-RELATED"/>
    <property type="match status" value="1"/>
</dbReference>
<gene>
    <name evidence="2" type="ORF">I553_3979</name>
</gene>
<sequence length="127" mass="13890">MFEHRAVVLGPIASSCFPGWGAGAKQSGAAVIHGNVRPGARPCSCPRSRLPMARHGQGLHAAYPVFAEAFNSVVAELDRHLLRPLREVMWGHDENLLNTTEFAQPALFAMEVALFRLLESWVSSPIM</sequence>
<reference evidence="2" key="1">
    <citation type="submission" date="2014-01" db="EMBL/GenBank/DDBJ databases">
        <authorList>
            <person name="Brown-Elliot B."/>
            <person name="Wallace R."/>
            <person name="Lenaerts A."/>
            <person name="Ordway D."/>
            <person name="DeGroote M.A."/>
            <person name="Parker T."/>
            <person name="Sizemore C."/>
            <person name="Tallon L.J."/>
            <person name="Sadzewicz L.K."/>
            <person name="Sengamalay N."/>
            <person name="Fraser C.M."/>
            <person name="Hine E."/>
            <person name="Shefchek K.A."/>
            <person name="Das S.P."/>
            <person name="Tettelin H."/>
        </authorList>
    </citation>
    <scope>NUCLEOTIDE SEQUENCE [LARGE SCALE GENOMIC DNA]</scope>
    <source>
        <strain evidence="2">4042</strain>
    </source>
</reference>
<evidence type="ECO:0000313" key="2">
    <source>
        <dbReference type="EMBL" id="EUA12393.1"/>
    </source>
</evidence>
<dbReference type="InterPro" id="IPR016035">
    <property type="entry name" value="Acyl_Trfase/lysoPLipase"/>
</dbReference>
<dbReference type="EMBL" id="JAOB01000084">
    <property type="protein sequence ID" value="EUA12393.1"/>
    <property type="molecule type" value="Genomic_DNA"/>
</dbReference>
<dbReference type="Gene3D" id="3.40.366.10">
    <property type="entry name" value="Malonyl-Coenzyme A Acyl Carrier Protein, domain 2"/>
    <property type="match status" value="1"/>
</dbReference>
<accession>X7Z0V9</accession>
<dbReference type="InterPro" id="IPR001227">
    <property type="entry name" value="Ac_transferase_dom_sf"/>
</dbReference>
<evidence type="ECO:0000256" key="1">
    <source>
        <dbReference type="ARBA" id="ARBA00022679"/>
    </source>
</evidence>
<organism evidence="2">
    <name type="scientific">Mycobacterium xenopi 4042</name>
    <dbReference type="NCBI Taxonomy" id="1299334"/>
    <lineage>
        <taxon>Bacteria</taxon>
        <taxon>Bacillati</taxon>
        <taxon>Actinomycetota</taxon>
        <taxon>Actinomycetes</taxon>
        <taxon>Mycobacteriales</taxon>
        <taxon>Mycobacteriaceae</taxon>
        <taxon>Mycobacterium</taxon>
    </lineage>
</organism>
<dbReference type="GO" id="GO:0006633">
    <property type="term" value="P:fatty acid biosynthetic process"/>
    <property type="evidence" value="ECO:0007669"/>
    <property type="project" value="TreeGrafter"/>
</dbReference>
<comment type="caution">
    <text evidence="2">The sequence shown here is derived from an EMBL/GenBank/DDBJ whole genome shotgun (WGS) entry which is preliminary data.</text>
</comment>
<dbReference type="PROSITE" id="PS51257">
    <property type="entry name" value="PROKAR_LIPOPROTEIN"/>
    <property type="match status" value="1"/>
</dbReference>
<dbReference type="PATRIC" id="fig|1299334.3.peg.9031"/>
<dbReference type="InterPro" id="IPR050091">
    <property type="entry name" value="PKS_NRPS_Biosynth_Enz"/>
</dbReference>
<keyword evidence="1 2" id="KW-0808">Transferase</keyword>
<dbReference type="GO" id="GO:0004312">
    <property type="term" value="F:fatty acid synthase activity"/>
    <property type="evidence" value="ECO:0007669"/>
    <property type="project" value="TreeGrafter"/>
</dbReference>
<proteinExistence type="predicted"/>